<dbReference type="CDD" id="cd04301">
    <property type="entry name" value="NAT_SF"/>
    <property type="match status" value="1"/>
</dbReference>
<dbReference type="Proteomes" id="UP001464555">
    <property type="component" value="Unassembled WGS sequence"/>
</dbReference>
<dbReference type="InterPro" id="IPR000182">
    <property type="entry name" value="GNAT_dom"/>
</dbReference>
<proteinExistence type="predicted"/>
<protein>
    <submittedName>
        <fullName evidence="2">GNAT family N-acetyltransferase</fullName>
    </submittedName>
</protein>
<dbReference type="RefSeq" id="WP_341698157.1">
    <property type="nucleotide sequence ID" value="NZ_JBBYHR010000010.1"/>
</dbReference>
<reference evidence="2 3" key="1">
    <citation type="submission" date="2024-04" db="EMBL/GenBank/DDBJ databases">
        <title>Flavobacterium sp. DGU11 16S ribosomal RNA gene Genome sequencing and assembly.</title>
        <authorList>
            <person name="Park S."/>
        </authorList>
    </citation>
    <scope>NUCLEOTIDE SEQUENCE [LARGE SCALE GENOMIC DNA]</scope>
    <source>
        <strain evidence="2 3">DGU11</strain>
    </source>
</reference>
<dbReference type="EMBL" id="JBBYHR010000010">
    <property type="protein sequence ID" value="MEL1245860.1"/>
    <property type="molecule type" value="Genomic_DNA"/>
</dbReference>
<dbReference type="InterPro" id="IPR016181">
    <property type="entry name" value="Acyl_CoA_acyltransferase"/>
</dbReference>
<evidence type="ECO:0000313" key="3">
    <source>
        <dbReference type="Proteomes" id="UP001464555"/>
    </source>
</evidence>
<evidence type="ECO:0000313" key="2">
    <source>
        <dbReference type="EMBL" id="MEL1245860.1"/>
    </source>
</evidence>
<name>A0ABU9I132_9FLAO</name>
<dbReference type="InterPro" id="IPR050276">
    <property type="entry name" value="MshD_Acetyltransferase"/>
</dbReference>
<dbReference type="PANTHER" id="PTHR43617">
    <property type="entry name" value="L-AMINO ACID N-ACETYLTRANSFERASE"/>
    <property type="match status" value="1"/>
</dbReference>
<accession>A0ABU9I132</accession>
<dbReference type="PROSITE" id="PS51186">
    <property type="entry name" value="GNAT"/>
    <property type="match status" value="1"/>
</dbReference>
<evidence type="ECO:0000259" key="1">
    <source>
        <dbReference type="PROSITE" id="PS51186"/>
    </source>
</evidence>
<sequence>MIEIRKASLDDYTVIREIAGRTWPDTYLPILTREQIGYMLDMMYSLQAYTEQLLVKGHHFLLAADDGVFLGFASYEVNHSSETTRIHKLYVLPEAQGKGIGQKLIALIENEAAKNTNDKIVLNVNRYNKAVEFYLKSGFVKAGEEDINIGSGYLMEDFIMRKDIK</sequence>
<comment type="caution">
    <text evidence="2">The sequence shown here is derived from an EMBL/GenBank/DDBJ whole genome shotgun (WGS) entry which is preliminary data.</text>
</comment>
<dbReference type="SUPFAM" id="SSF55729">
    <property type="entry name" value="Acyl-CoA N-acyltransferases (Nat)"/>
    <property type="match status" value="1"/>
</dbReference>
<gene>
    <name evidence="2" type="ORF">AAEO56_16420</name>
</gene>
<keyword evidence="3" id="KW-1185">Reference proteome</keyword>
<feature type="domain" description="N-acetyltransferase" evidence="1">
    <location>
        <begin position="2"/>
        <end position="165"/>
    </location>
</feature>
<dbReference type="PANTHER" id="PTHR43617:SF22">
    <property type="entry name" value="L-AMINO ACID N-ACETYLTRANSFERASE AAAT"/>
    <property type="match status" value="1"/>
</dbReference>
<dbReference type="Gene3D" id="3.40.630.30">
    <property type="match status" value="1"/>
</dbReference>
<dbReference type="Pfam" id="PF13673">
    <property type="entry name" value="Acetyltransf_10"/>
    <property type="match status" value="1"/>
</dbReference>
<organism evidence="2 3">
    <name type="scientific">Flavobacterium arundinis</name>
    <dbReference type="NCBI Taxonomy" id="3139143"/>
    <lineage>
        <taxon>Bacteria</taxon>
        <taxon>Pseudomonadati</taxon>
        <taxon>Bacteroidota</taxon>
        <taxon>Flavobacteriia</taxon>
        <taxon>Flavobacteriales</taxon>
        <taxon>Flavobacteriaceae</taxon>
        <taxon>Flavobacterium</taxon>
    </lineage>
</organism>